<name>A0ABQ1G6X2_9BACL</name>
<dbReference type="InterPro" id="IPR001967">
    <property type="entry name" value="Peptidase_S11_N"/>
</dbReference>
<feature type="domain" description="Peptidase S11 D-alanyl-D-alanine carboxypeptidase A N-terminal" evidence="10">
    <location>
        <begin position="82"/>
        <end position="320"/>
    </location>
</feature>
<keyword evidence="4" id="KW-0133">Cell shape</keyword>
<reference evidence="12" key="1">
    <citation type="journal article" date="2019" name="Int. J. Syst. Evol. Microbiol.">
        <title>The Global Catalogue of Microorganisms (GCM) 10K type strain sequencing project: providing services to taxonomists for standard genome sequencing and annotation.</title>
        <authorList>
            <consortium name="The Broad Institute Genomics Platform"/>
            <consortium name="The Broad Institute Genome Sequencing Center for Infectious Disease"/>
            <person name="Wu L."/>
            <person name="Ma J."/>
        </authorList>
    </citation>
    <scope>NUCLEOTIDE SEQUENCE [LARGE SCALE GENOMIC DNA]</scope>
    <source>
        <strain evidence="12">CGMCC 1.15044</strain>
    </source>
</reference>
<dbReference type="RefSeq" id="WP_094095755.1">
    <property type="nucleotide sequence ID" value="NZ_BMHF01000007.1"/>
</dbReference>
<protein>
    <recommendedName>
        <fullName evidence="10">Peptidase S11 D-alanyl-D-alanine carboxypeptidase A N-terminal domain-containing protein</fullName>
    </recommendedName>
</protein>
<comment type="caution">
    <text evidence="11">The sequence shown here is derived from an EMBL/GenBank/DDBJ whole genome shotgun (WGS) entry which is preliminary data.</text>
</comment>
<evidence type="ECO:0000256" key="1">
    <source>
        <dbReference type="ARBA" id="ARBA00007164"/>
    </source>
</evidence>
<dbReference type="InterPro" id="IPR012338">
    <property type="entry name" value="Beta-lactam/transpept-like"/>
</dbReference>
<organism evidence="11 12">
    <name type="scientific">Paenibacillus physcomitrellae</name>
    <dbReference type="NCBI Taxonomy" id="1619311"/>
    <lineage>
        <taxon>Bacteria</taxon>
        <taxon>Bacillati</taxon>
        <taxon>Bacillota</taxon>
        <taxon>Bacilli</taxon>
        <taxon>Bacillales</taxon>
        <taxon>Paenibacillaceae</taxon>
        <taxon>Paenibacillus</taxon>
    </lineage>
</organism>
<accession>A0ABQ1G6X2</accession>
<evidence type="ECO:0000256" key="3">
    <source>
        <dbReference type="ARBA" id="ARBA00022801"/>
    </source>
</evidence>
<dbReference type="InterPro" id="IPR018044">
    <property type="entry name" value="Peptidase_S11"/>
</dbReference>
<evidence type="ECO:0000313" key="12">
    <source>
        <dbReference type="Proteomes" id="UP000609323"/>
    </source>
</evidence>
<keyword evidence="2 9" id="KW-0732">Signal</keyword>
<keyword evidence="3" id="KW-0378">Hydrolase</keyword>
<evidence type="ECO:0000256" key="9">
    <source>
        <dbReference type="SAM" id="SignalP"/>
    </source>
</evidence>
<feature type="region of interest" description="Disordered" evidence="8">
    <location>
        <begin position="26"/>
        <end position="51"/>
    </location>
</feature>
<evidence type="ECO:0000256" key="6">
    <source>
        <dbReference type="ARBA" id="ARBA00023316"/>
    </source>
</evidence>
<comment type="similarity">
    <text evidence="1 7">Belongs to the peptidase S11 family.</text>
</comment>
<evidence type="ECO:0000256" key="4">
    <source>
        <dbReference type="ARBA" id="ARBA00022960"/>
    </source>
</evidence>
<evidence type="ECO:0000256" key="5">
    <source>
        <dbReference type="ARBA" id="ARBA00022984"/>
    </source>
</evidence>
<feature type="compositionally biased region" description="Low complexity" evidence="8">
    <location>
        <begin position="31"/>
        <end position="44"/>
    </location>
</feature>
<dbReference type="PROSITE" id="PS51257">
    <property type="entry name" value="PROKAR_LIPOPROTEIN"/>
    <property type="match status" value="1"/>
</dbReference>
<dbReference type="Proteomes" id="UP000609323">
    <property type="component" value="Unassembled WGS sequence"/>
</dbReference>
<dbReference type="Gene3D" id="3.40.710.10">
    <property type="entry name" value="DD-peptidase/beta-lactamase superfamily"/>
    <property type="match status" value="1"/>
</dbReference>
<dbReference type="EMBL" id="BMHF01000007">
    <property type="protein sequence ID" value="GGA37932.1"/>
    <property type="molecule type" value="Genomic_DNA"/>
</dbReference>
<dbReference type="PANTHER" id="PTHR21581:SF33">
    <property type="entry name" value="D-ALANYL-D-ALANINE CARBOXYPEPTIDASE DACB"/>
    <property type="match status" value="1"/>
</dbReference>
<sequence>MKKLITFIGFAWLAVSLAACSNSGNAPNRGTTTPPLAAATEPPLQGDAGSTHAEDGLRALEQTGNTNRPQQDVIPSNSQSISVDIRAANAYVLNVDTNNVLFQKKSDEPIAPASTAKMLTALTALEYFSLDDTLTVGPEIDLIAADSSKAGLHLGDQLTFRQLLVALLLPSGNDAAYTLAVNTGKKIADGGTQNAIEAFVSAMNQKAREVGAASSNFENPDGYDADGQYTTAFDLAQIAKACLENETLSEIMSSYKISDTWLSGRQVTYHNTNELINPNSRYYYPGAIGLKTGSTDDAGSCLVSAADINGQTYISVVMASSAGIRFTDSLAIFSAIDPELSLPQENNTSLAVAPGGQRRR</sequence>
<proteinExistence type="inferred from homology"/>
<evidence type="ECO:0000313" key="11">
    <source>
        <dbReference type="EMBL" id="GGA37932.1"/>
    </source>
</evidence>
<keyword evidence="6" id="KW-0961">Cell wall biogenesis/degradation</keyword>
<feature type="chain" id="PRO_5047482695" description="Peptidase S11 D-alanyl-D-alanine carboxypeptidase A N-terminal domain-containing protein" evidence="9">
    <location>
        <begin position="22"/>
        <end position="360"/>
    </location>
</feature>
<evidence type="ECO:0000256" key="7">
    <source>
        <dbReference type="RuleBase" id="RU004016"/>
    </source>
</evidence>
<evidence type="ECO:0000256" key="8">
    <source>
        <dbReference type="SAM" id="MobiDB-lite"/>
    </source>
</evidence>
<dbReference type="Pfam" id="PF00768">
    <property type="entry name" value="Peptidase_S11"/>
    <property type="match status" value="1"/>
</dbReference>
<feature type="signal peptide" evidence="9">
    <location>
        <begin position="1"/>
        <end position="21"/>
    </location>
</feature>
<dbReference type="PANTHER" id="PTHR21581">
    <property type="entry name" value="D-ALANYL-D-ALANINE CARBOXYPEPTIDASE"/>
    <property type="match status" value="1"/>
</dbReference>
<dbReference type="PRINTS" id="PR00725">
    <property type="entry name" value="DADACBPTASE1"/>
</dbReference>
<keyword evidence="5" id="KW-0573">Peptidoglycan synthesis</keyword>
<dbReference type="SUPFAM" id="SSF56601">
    <property type="entry name" value="beta-lactamase/transpeptidase-like"/>
    <property type="match status" value="1"/>
</dbReference>
<evidence type="ECO:0000259" key="10">
    <source>
        <dbReference type="Pfam" id="PF00768"/>
    </source>
</evidence>
<evidence type="ECO:0000256" key="2">
    <source>
        <dbReference type="ARBA" id="ARBA00022729"/>
    </source>
</evidence>
<gene>
    <name evidence="11" type="ORF">GCM10010917_23960</name>
</gene>
<keyword evidence="12" id="KW-1185">Reference proteome</keyword>